<dbReference type="SUPFAM" id="SSF52980">
    <property type="entry name" value="Restriction endonuclease-like"/>
    <property type="match status" value="1"/>
</dbReference>
<name>A0A1N6RP97_9FIRM</name>
<dbReference type="InterPro" id="IPR011856">
    <property type="entry name" value="tRNA_endonuc-like_dom_sf"/>
</dbReference>
<sequence>MTNEMDVIYNNYVANEKLKNGTKYEKLAAIVFKVLNEQDVVMHDLRLRGEGKKTKHQIDITIEKENTKRRILIECKDYSKVVGLGIIRNFFGVIAQIKPDNAFVVTTKGYTKGAVDFATDENIKLLILRKFEEDDWKNRIREINIQVSAKIMGTPTISRWVPANKKELKKIQRAIANHEGEEISLNTSKTYFYNSNGEKRNNFQKILKPIFNSFERKTDEKSEGFYEFDETKYIKMCGVLFGIKGFEYEFDSHEINFNTIINQGKKIAILILYSVLNDLDEVIFDKDLEEWTFNDDGRVITK</sequence>
<proteinExistence type="predicted"/>
<dbReference type="Gene3D" id="3.40.1350.10">
    <property type="match status" value="1"/>
</dbReference>
<dbReference type="OrthoDB" id="9182727at2"/>
<evidence type="ECO:0000259" key="1">
    <source>
        <dbReference type="Pfam" id="PF04471"/>
    </source>
</evidence>
<feature type="domain" description="Restriction endonuclease type IV Mrr" evidence="1">
    <location>
        <begin position="26"/>
        <end position="127"/>
    </location>
</feature>
<protein>
    <submittedName>
        <fullName evidence="2">Restriction endonuclease</fullName>
    </submittedName>
</protein>
<dbReference type="GO" id="GO:0015666">
    <property type="term" value="F:restriction endodeoxyribonuclease activity"/>
    <property type="evidence" value="ECO:0007669"/>
    <property type="project" value="TreeGrafter"/>
</dbReference>
<dbReference type="Proteomes" id="UP000185669">
    <property type="component" value="Unassembled WGS sequence"/>
</dbReference>
<dbReference type="PANTHER" id="PTHR30015">
    <property type="entry name" value="MRR RESTRICTION SYSTEM PROTEIN"/>
    <property type="match status" value="1"/>
</dbReference>
<accession>A0A1N6RP97</accession>
<dbReference type="GO" id="GO:0009307">
    <property type="term" value="P:DNA restriction-modification system"/>
    <property type="evidence" value="ECO:0007669"/>
    <property type="project" value="InterPro"/>
</dbReference>
<dbReference type="EMBL" id="FTNC01000003">
    <property type="protein sequence ID" value="SIQ30694.1"/>
    <property type="molecule type" value="Genomic_DNA"/>
</dbReference>
<keyword evidence="2" id="KW-0378">Hydrolase</keyword>
<keyword evidence="2" id="KW-0540">Nuclease</keyword>
<dbReference type="Pfam" id="PF04471">
    <property type="entry name" value="Mrr_cat"/>
    <property type="match status" value="1"/>
</dbReference>
<dbReference type="GO" id="GO:0003677">
    <property type="term" value="F:DNA binding"/>
    <property type="evidence" value="ECO:0007669"/>
    <property type="project" value="InterPro"/>
</dbReference>
<keyword evidence="2" id="KW-0255">Endonuclease</keyword>
<dbReference type="InterPro" id="IPR052906">
    <property type="entry name" value="Type_IV_Methyl-Rstrct_Enzyme"/>
</dbReference>
<dbReference type="InterPro" id="IPR007560">
    <property type="entry name" value="Restrct_endonuc_IV_Mrr"/>
</dbReference>
<reference evidence="3" key="1">
    <citation type="submission" date="2017-01" db="EMBL/GenBank/DDBJ databases">
        <authorList>
            <person name="Varghese N."/>
            <person name="Submissions S."/>
        </authorList>
    </citation>
    <scope>NUCLEOTIDE SEQUENCE [LARGE SCALE GENOMIC DNA]</scope>
    <source>
        <strain evidence="3">ATCC 700103</strain>
    </source>
</reference>
<dbReference type="InterPro" id="IPR011335">
    <property type="entry name" value="Restrct_endonuc-II-like"/>
</dbReference>
<dbReference type="PANTHER" id="PTHR30015:SF7">
    <property type="entry name" value="TYPE IV METHYL-DIRECTED RESTRICTION ENZYME ECOKMRR"/>
    <property type="match status" value="1"/>
</dbReference>
<organism evidence="2 3">
    <name type="scientific">Halanaerobium kushneri</name>
    <dbReference type="NCBI Taxonomy" id="56779"/>
    <lineage>
        <taxon>Bacteria</taxon>
        <taxon>Bacillati</taxon>
        <taxon>Bacillota</taxon>
        <taxon>Clostridia</taxon>
        <taxon>Halanaerobiales</taxon>
        <taxon>Halanaerobiaceae</taxon>
        <taxon>Halanaerobium</taxon>
    </lineage>
</organism>
<evidence type="ECO:0000313" key="2">
    <source>
        <dbReference type="EMBL" id="SIQ30694.1"/>
    </source>
</evidence>
<dbReference type="RefSeq" id="WP_076543924.1">
    <property type="nucleotide sequence ID" value="NZ_FTNC01000003.1"/>
</dbReference>
<evidence type="ECO:0000313" key="3">
    <source>
        <dbReference type="Proteomes" id="UP000185669"/>
    </source>
</evidence>
<keyword evidence="3" id="KW-1185">Reference proteome</keyword>
<dbReference type="AlphaFoldDB" id="A0A1N6RP97"/>
<gene>
    <name evidence="2" type="ORF">SAMN05421834_10367</name>
</gene>